<name>A0A139I9V8_9PEZI</name>
<feature type="domain" description="EngB-type G" evidence="9">
    <location>
        <begin position="86"/>
        <end position="275"/>
    </location>
</feature>
<keyword evidence="5" id="KW-0547">Nucleotide-binding</keyword>
<sequence>MDLLRLPPSLRQQIISSSTRTITTVAQNAPPTEQLLALTPSTLNSYNITHPPTPSNLRTAASFFQRTKPKLLFTIPHFRSFPLSSPFPEVTFLGRSNVGKSSLLNALFQEKNLARVSQRPGKTITMNAYAVDGSLVVVDMPGYGSGSREEWGKEILKYLLHRRQLRKTYVMIDAEHGVKRSDAGLLWELKRNGVAYQIVLSKVDKILCPRSKAPSGEGLSRRLEKLREIRERVGKDCGGGGDLLCCSSVKSLDVRGRRRIGVDELRWSVLEACGLQGLERLRKGDVRIQEEDDEQVGGVDTAAFAPPIQRKGEEEENVEEQGVKVYQ</sequence>
<comment type="cofactor">
    <cofactor evidence="1">
        <name>Mg(2+)</name>
        <dbReference type="ChEBI" id="CHEBI:18420"/>
    </cofactor>
</comment>
<dbReference type="CDD" id="cd01876">
    <property type="entry name" value="YihA_EngB"/>
    <property type="match status" value="1"/>
</dbReference>
<evidence type="ECO:0000259" key="9">
    <source>
        <dbReference type="PROSITE" id="PS51706"/>
    </source>
</evidence>
<protein>
    <recommendedName>
        <fullName evidence="3">GTP-binding protein 8</fullName>
    </recommendedName>
</protein>
<evidence type="ECO:0000313" key="10">
    <source>
        <dbReference type="EMBL" id="KXT11419.1"/>
    </source>
</evidence>
<dbReference type="InterPro" id="IPR027417">
    <property type="entry name" value="P-loop_NTPase"/>
</dbReference>
<dbReference type="STRING" id="113226.A0A139I9V8"/>
<keyword evidence="11" id="KW-1185">Reference proteome</keyword>
<dbReference type="PANTHER" id="PTHR46498:SF1">
    <property type="entry name" value="GTP-BINDING PROTEIN 8"/>
    <property type="match status" value="1"/>
</dbReference>
<dbReference type="Gene3D" id="3.40.50.300">
    <property type="entry name" value="P-loop containing nucleotide triphosphate hydrolases"/>
    <property type="match status" value="1"/>
</dbReference>
<gene>
    <name evidence="10" type="ORF">AC579_9892</name>
</gene>
<evidence type="ECO:0000313" key="11">
    <source>
        <dbReference type="Proteomes" id="UP000073492"/>
    </source>
</evidence>
<reference evidence="10 11" key="1">
    <citation type="submission" date="2015-07" db="EMBL/GenBank/DDBJ databases">
        <title>Comparative genomics of the Sigatoka disease complex on banana suggests a link between parallel evolutionary changes in Pseudocercospora fijiensis and Pseudocercospora eumusae and increased virulence on the banana host.</title>
        <authorList>
            <person name="Chang T.-C."/>
            <person name="Salvucci A."/>
            <person name="Crous P.W."/>
            <person name="Stergiopoulos I."/>
        </authorList>
    </citation>
    <scope>NUCLEOTIDE SEQUENCE [LARGE SCALE GENOMIC DNA]</scope>
    <source>
        <strain evidence="10 11">CBS 116634</strain>
    </source>
</reference>
<evidence type="ECO:0000256" key="3">
    <source>
        <dbReference type="ARBA" id="ARBA00015370"/>
    </source>
</evidence>
<evidence type="ECO:0000256" key="6">
    <source>
        <dbReference type="ARBA" id="ARBA00022842"/>
    </source>
</evidence>
<feature type="region of interest" description="Disordered" evidence="8">
    <location>
        <begin position="291"/>
        <end position="327"/>
    </location>
</feature>
<proteinExistence type="inferred from homology"/>
<accession>A0A139I9V8</accession>
<evidence type="ECO:0000256" key="5">
    <source>
        <dbReference type="ARBA" id="ARBA00022741"/>
    </source>
</evidence>
<evidence type="ECO:0000256" key="2">
    <source>
        <dbReference type="ARBA" id="ARBA00009638"/>
    </source>
</evidence>
<comment type="caution">
    <text evidence="10">The sequence shown here is derived from an EMBL/GenBank/DDBJ whole genome shotgun (WGS) entry which is preliminary data.</text>
</comment>
<dbReference type="OrthoDB" id="391988at2759"/>
<dbReference type="Pfam" id="PF01926">
    <property type="entry name" value="MMR_HSR1"/>
    <property type="match status" value="1"/>
</dbReference>
<dbReference type="InterPro" id="IPR006073">
    <property type="entry name" value="GTP-bd"/>
</dbReference>
<keyword evidence="6" id="KW-0460">Magnesium</keyword>
<evidence type="ECO:0000256" key="8">
    <source>
        <dbReference type="SAM" id="MobiDB-lite"/>
    </source>
</evidence>
<dbReference type="GO" id="GO:0005525">
    <property type="term" value="F:GTP binding"/>
    <property type="evidence" value="ECO:0007669"/>
    <property type="project" value="UniProtKB-KW"/>
</dbReference>
<evidence type="ECO:0000256" key="7">
    <source>
        <dbReference type="ARBA" id="ARBA00023134"/>
    </source>
</evidence>
<organism evidence="10 11">
    <name type="scientific">Pseudocercospora musae</name>
    <dbReference type="NCBI Taxonomy" id="113226"/>
    <lineage>
        <taxon>Eukaryota</taxon>
        <taxon>Fungi</taxon>
        <taxon>Dikarya</taxon>
        <taxon>Ascomycota</taxon>
        <taxon>Pezizomycotina</taxon>
        <taxon>Dothideomycetes</taxon>
        <taxon>Dothideomycetidae</taxon>
        <taxon>Mycosphaerellales</taxon>
        <taxon>Mycosphaerellaceae</taxon>
        <taxon>Pseudocercospora</taxon>
    </lineage>
</organism>
<dbReference type="GO" id="GO:0005739">
    <property type="term" value="C:mitochondrion"/>
    <property type="evidence" value="ECO:0007669"/>
    <property type="project" value="TreeGrafter"/>
</dbReference>
<dbReference type="InterPro" id="IPR030393">
    <property type="entry name" value="G_ENGB_dom"/>
</dbReference>
<dbReference type="Proteomes" id="UP000073492">
    <property type="component" value="Unassembled WGS sequence"/>
</dbReference>
<dbReference type="GO" id="GO:0046872">
    <property type="term" value="F:metal ion binding"/>
    <property type="evidence" value="ECO:0007669"/>
    <property type="project" value="UniProtKB-KW"/>
</dbReference>
<dbReference type="SUPFAM" id="SSF52540">
    <property type="entry name" value="P-loop containing nucleoside triphosphate hydrolases"/>
    <property type="match status" value="1"/>
</dbReference>
<dbReference type="AlphaFoldDB" id="A0A139I9V8"/>
<dbReference type="PANTHER" id="PTHR46498">
    <property type="entry name" value="GTP-BINDING PROTEIN 8"/>
    <property type="match status" value="1"/>
</dbReference>
<dbReference type="InterPro" id="IPR052279">
    <property type="entry name" value="EngB_GTPase"/>
</dbReference>
<dbReference type="InterPro" id="IPR019987">
    <property type="entry name" value="GTP-bd_ribosome_bio_YsxC"/>
</dbReference>
<keyword evidence="7" id="KW-0342">GTP-binding</keyword>
<dbReference type="EMBL" id="LFZO01000201">
    <property type="protein sequence ID" value="KXT11419.1"/>
    <property type="molecule type" value="Genomic_DNA"/>
</dbReference>
<keyword evidence="4" id="KW-0479">Metal-binding</keyword>
<dbReference type="PROSITE" id="PS51706">
    <property type="entry name" value="G_ENGB"/>
    <property type="match status" value="1"/>
</dbReference>
<dbReference type="NCBIfam" id="TIGR03598">
    <property type="entry name" value="GTPase_YsxC"/>
    <property type="match status" value="1"/>
</dbReference>
<evidence type="ECO:0000256" key="4">
    <source>
        <dbReference type="ARBA" id="ARBA00022723"/>
    </source>
</evidence>
<comment type="similarity">
    <text evidence="2">Belongs to the TRAFAC class TrmE-Era-EngA-EngB-Septin-like GTPase superfamily. EngB GTPase family.</text>
</comment>
<evidence type="ECO:0000256" key="1">
    <source>
        <dbReference type="ARBA" id="ARBA00001946"/>
    </source>
</evidence>